<comment type="caution">
    <text evidence="2">The sequence shown here is derived from an EMBL/GenBank/DDBJ whole genome shotgun (WGS) entry which is preliminary data.</text>
</comment>
<dbReference type="Proteomes" id="UP001642540">
    <property type="component" value="Unassembled WGS sequence"/>
</dbReference>
<keyword evidence="1" id="KW-1133">Transmembrane helix</keyword>
<evidence type="ECO:0000313" key="2">
    <source>
        <dbReference type="EMBL" id="CAL8117854.1"/>
    </source>
</evidence>
<dbReference type="EMBL" id="CAXLJM020000057">
    <property type="protein sequence ID" value="CAL8117854.1"/>
    <property type="molecule type" value="Genomic_DNA"/>
</dbReference>
<proteinExistence type="predicted"/>
<accession>A0ABP1R4X3</accession>
<reference evidence="2 3" key="1">
    <citation type="submission" date="2024-08" db="EMBL/GenBank/DDBJ databases">
        <authorList>
            <person name="Cucini C."/>
            <person name="Frati F."/>
        </authorList>
    </citation>
    <scope>NUCLEOTIDE SEQUENCE [LARGE SCALE GENOMIC DNA]</scope>
</reference>
<gene>
    <name evidence="2" type="ORF">ODALV1_LOCUS17867</name>
</gene>
<evidence type="ECO:0000313" key="3">
    <source>
        <dbReference type="Proteomes" id="UP001642540"/>
    </source>
</evidence>
<keyword evidence="1" id="KW-0472">Membrane</keyword>
<feature type="transmembrane region" description="Helical" evidence="1">
    <location>
        <begin position="49"/>
        <end position="70"/>
    </location>
</feature>
<protein>
    <recommendedName>
        <fullName evidence="4">Gustatory receptor</fullName>
    </recommendedName>
</protein>
<evidence type="ECO:0008006" key="4">
    <source>
        <dbReference type="Google" id="ProtNLM"/>
    </source>
</evidence>
<evidence type="ECO:0000256" key="1">
    <source>
        <dbReference type="SAM" id="Phobius"/>
    </source>
</evidence>
<keyword evidence="3" id="KW-1185">Reference proteome</keyword>
<name>A0ABP1R4X3_9HEXA</name>
<feature type="transmembrane region" description="Helical" evidence="1">
    <location>
        <begin position="98"/>
        <end position="121"/>
    </location>
</feature>
<keyword evidence="1" id="KW-0812">Transmembrane</keyword>
<organism evidence="2 3">
    <name type="scientific">Orchesella dallaii</name>
    <dbReference type="NCBI Taxonomy" id="48710"/>
    <lineage>
        <taxon>Eukaryota</taxon>
        <taxon>Metazoa</taxon>
        <taxon>Ecdysozoa</taxon>
        <taxon>Arthropoda</taxon>
        <taxon>Hexapoda</taxon>
        <taxon>Collembola</taxon>
        <taxon>Entomobryomorpha</taxon>
        <taxon>Entomobryoidea</taxon>
        <taxon>Orchesellidae</taxon>
        <taxon>Orchesellinae</taxon>
        <taxon>Orchesella</taxon>
    </lineage>
</organism>
<feature type="transmembrane region" description="Helical" evidence="1">
    <location>
        <begin position="127"/>
        <end position="154"/>
    </location>
</feature>
<feature type="transmembrane region" description="Helical" evidence="1">
    <location>
        <begin position="202"/>
        <end position="218"/>
    </location>
</feature>
<feature type="transmembrane region" description="Helical" evidence="1">
    <location>
        <begin position="24"/>
        <end position="43"/>
    </location>
</feature>
<sequence>MFLGLDPYYWTIHEILPNPQYRSLFEILLGFSVRLVLCTLFILEFMRLVTFLTVFSITAYCHTVLICNVIEKLQSARDYIREYRKISLSFYSNMREPLGMFFFAFAVLAQAVTTLLVWLTISSYSYLSFWAYMLFPPLAMYIIFVSAVLIVGAAKCDTQSKRMILKWKLSSLVNSKVVEEETRDYRQFWRSRIEKQAVRKQIRSLLPLITWCGSLFVFKRITPLSYFSILMSHVTTALLTYSI</sequence>